<protein>
    <recommendedName>
        <fullName evidence="2">DUF8006 domain-containing protein</fullName>
    </recommendedName>
</protein>
<keyword evidence="4" id="KW-1185">Reference proteome</keyword>
<gene>
    <name evidence="3" type="ORF">AArcSl_2672</name>
</gene>
<dbReference type="AlphaFoldDB" id="A0A343TMG8"/>
<feature type="transmembrane region" description="Helical" evidence="1">
    <location>
        <begin position="12"/>
        <end position="32"/>
    </location>
</feature>
<dbReference type="GeneID" id="37879030"/>
<name>A0A343TMG8_9EURY</name>
<evidence type="ECO:0000313" key="4">
    <source>
        <dbReference type="Proteomes" id="UP000263012"/>
    </source>
</evidence>
<keyword evidence="1" id="KW-1133">Transmembrane helix</keyword>
<proteinExistence type="predicted"/>
<evidence type="ECO:0000256" key="1">
    <source>
        <dbReference type="SAM" id="Phobius"/>
    </source>
</evidence>
<keyword evidence="1" id="KW-0472">Membrane</keyword>
<accession>A0A343TMG8</accession>
<dbReference type="OrthoDB" id="213516at2157"/>
<dbReference type="Pfam" id="PF26028">
    <property type="entry name" value="DUF8006"/>
    <property type="match status" value="1"/>
</dbReference>
<dbReference type="Proteomes" id="UP000263012">
    <property type="component" value="Chromosome"/>
</dbReference>
<organism evidence="3 4">
    <name type="scientific">Halalkaliarchaeum desulfuricum</name>
    <dbReference type="NCBI Taxonomy" id="2055893"/>
    <lineage>
        <taxon>Archaea</taxon>
        <taxon>Methanobacteriati</taxon>
        <taxon>Methanobacteriota</taxon>
        <taxon>Stenosarchaea group</taxon>
        <taxon>Halobacteria</taxon>
        <taxon>Halobacteriales</taxon>
        <taxon>Haloferacaceae</taxon>
        <taxon>Halalkaliarchaeum</taxon>
    </lineage>
</organism>
<keyword evidence="1" id="KW-0812">Transmembrane</keyword>
<dbReference type="InterPro" id="IPR058319">
    <property type="entry name" value="DUF8006"/>
</dbReference>
<feature type="transmembrane region" description="Helical" evidence="1">
    <location>
        <begin position="61"/>
        <end position="81"/>
    </location>
</feature>
<sequence>MIPLQFVDSILLEYHIGQILLLVFGLAILGSLPLGSRKVLALNVTAFGLIFALTPQSLVPLWYMFFGLILLLVGPVLWYTAED</sequence>
<dbReference type="EMBL" id="CP025066">
    <property type="protein sequence ID" value="AUX10290.1"/>
    <property type="molecule type" value="Genomic_DNA"/>
</dbReference>
<reference evidence="4" key="1">
    <citation type="submission" date="2017-11" db="EMBL/GenBank/DDBJ databases">
        <title>Phenotypic and genomic properties of facultatively anaerobic sulfur-reducing natronoarchaea from hypersaline soda lakes.</title>
        <authorList>
            <person name="Sorokin D.Y."/>
            <person name="Kublanov I.V."/>
            <person name="Roman P."/>
            <person name="Sinninghe Damste J.S."/>
            <person name="Golyshin P.N."/>
            <person name="Rojo D."/>
            <person name="Ciordia S."/>
            <person name="Mena M.D.C."/>
            <person name="Ferrer M."/>
            <person name="Messina E."/>
            <person name="Smedile F."/>
            <person name="La Spada G."/>
            <person name="La Cono V."/>
            <person name="Yakimov M.M."/>
        </authorList>
    </citation>
    <scope>NUCLEOTIDE SEQUENCE [LARGE SCALE GENOMIC DNA]</scope>
    <source>
        <strain evidence="4">AArc-Sl</strain>
    </source>
</reference>
<feature type="domain" description="DUF8006" evidence="2">
    <location>
        <begin position="1"/>
        <end position="82"/>
    </location>
</feature>
<dbReference type="RefSeq" id="WP_119820298.1">
    <property type="nucleotide sequence ID" value="NZ_CP025066.1"/>
</dbReference>
<evidence type="ECO:0000313" key="3">
    <source>
        <dbReference type="EMBL" id="AUX10290.1"/>
    </source>
</evidence>
<dbReference type="KEGG" id="hdf:AArcSl_2672"/>
<feature type="transmembrane region" description="Helical" evidence="1">
    <location>
        <begin position="39"/>
        <end position="55"/>
    </location>
</feature>
<evidence type="ECO:0000259" key="2">
    <source>
        <dbReference type="Pfam" id="PF26028"/>
    </source>
</evidence>